<keyword evidence="4" id="KW-1185">Reference proteome</keyword>
<organism evidence="3 4">
    <name type="scientific">Panacibacter microcysteis</name>
    <dbReference type="NCBI Taxonomy" id="2793269"/>
    <lineage>
        <taxon>Bacteria</taxon>
        <taxon>Pseudomonadati</taxon>
        <taxon>Bacteroidota</taxon>
        <taxon>Chitinophagia</taxon>
        <taxon>Chitinophagales</taxon>
        <taxon>Chitinophagaceae</taxon>
        <taxon>Panacibacter</taxon>
    </lineage>
</organism>
<evidence type="ECO:0000313" key="4">
    <source>
        <dbReference type="Proteomes" id="UP000628448"/>
    </source>
</evidence>
<keyword evidence="1" id="KW-0732">Signal</keyword>
<feature type="signal peptide" evidence="1">
    <location>
        <begin position="1"/>
        <end position="19"/>
    </location>
</feature>
<name>A0A931GXZ5_9BACT</name>
<feature type="chain" id="PRO_5038118627" evidence="1">
    <location>
        <begin position="20"/>
        <end position="236"/>
    </location>
</feature>
<evidence type="ECO:0000313" key="3">
    <source>
        <dbReference type="EMBL" id="MBG9376979.1"/>
    </source>
</evidence>
<reference evidence="3" key="1">
    <citation type="submission" date="2020-11" db="EMBL/GenBank/DDBJ databases">
        <title>Bacterial whole genome sequence for Panacibacter sp. DH6.</title>
        <authorList>
            <person name="Le V."/>
            <person name="Ko S."/>
            <person name="Ahn C.-Y."/>
            <person name="Oh H.-M."/>
        </authorList>
    </citation>
    <scope>NUCLEOTIDE SEQUENCE</scope>
    <source>
        <strain evidence="3">DH6</strain>
    </source>
</reference>
<evidence type="ECO:0000256" key="1">
    <source>
        <dbReference type="SAM" id="SignalP"/>
    </source>
</evidence>
<comment type="caution">
    <text evidence="3">The sequence shown here is derived from an EMBL/GenBank/DDBJ whole genome shotgun (WGS) entry which is preliminary data.</text>
</comment>
<sequence>MKKIIGSLLVLMIAGTIHAQNLVYDANAQERKVGSFHGVSVGSGITLYLSQGNEDAVAVSAADEKDLEKMITEVKDGILKIRVDNKPWGNWGYRKLKAYVTIKTLDYLSASGGAIAKITDGIKVDAINTDASGGSIIEGDLRGNNINAELSGGSIFKIHGSFNNASIDASGGSIFQDFDLVVNSCSVEASGGSIISLSITKEMKADASGGSIINYKGSGVITSVDASGGSSIKKRD</sequence>
<accession>A0A931GXZ5</accession>
<protein>
    <submittedName>
        <fullName evidence="3">DUF2807 domain-containing protein</fullName>
    </submittedName>
</protein>
<dbReference type="Gene3D" id="2.160.20.120">
    <property type="match status" value="1"/>
</dbReference>
<dbReference type="Proteomes" id="UP000628448">
    <property type="component" value="Unassembled WGS sequence"/>
</dbReference>
<gene>
    <name evidence="3" type="ORF">I5907_12105</name>
</gene>
<proteinExistence type="predicted"/>
<feature type="domain" description="Putative auto-transporter adhesin head GIN" evidence="2">
    <location>
        <begin position="36"/>
        <end position="218"/>
    </location>
</feature>
<evidence type="ECO:0000259" key="2">
    <source>
        <dbReference type="Pfam" id="PF10988"/>
    </source>
</evidence>
<dbReference type="Pfam" id="PF10988">
    <property type="entry name" value="DUF2807"/>
    <property type="match status" value="1"/>
</dbReference>
<dbReference type="AlphaFoldDB" id="A0A931GXZ5"/>
<dbReference type="InterPro" id="IPR021255">
    <property type="entry name" value="DUF2807"/>
</dbReference>
<dbReference type="RefSeq" id="WP_196991083.1">
    <property type="nucleotide sequence ID" value="NZ_JADWYR010000002.1"/>
</dbReference>
<dbReference type="EMBL" id="JADWYR010000002">
    <property type="protein sequence ID" value="MBG9376979.1"/>
    <property type="molecule type" value="Genomic_DNA"/>
</dbReference>